<dbReference type="InterPro" id="IPR058353">
    <property type="entry name" value="DUF8040"/>
</dbReference>
<name>A0A6G0XKC9_9STRA</name>
<dbReference type="InterPro" id="IPR045249">
    <property type="entry name" value="HARBI1-like"/>
</dbReference>
<sequence length="234" mass="27336">MVDRRLILMFIRRWIKLRRRDLLHKYLRYHFTSFVFKTPKRVSILSGRLWMAEMLGGNEEAFVENFRMPKAIFCALSRELEQHGHLYHSRQLDINEQLGIFLYFAGQHASSAQLQQRFQHSGETITRHLHALVKSILKLTSTYIQIPAENSHVPREIHANPKFYPFFEKCRMAVDGTHIPVWVPENMVAPFQGRKGITMNVLAACDFDMNFTYVLAGWEGSAGCSQLYSYAWLP</sequence>
<gene>
    <name evidence="2" type="ORF">Ae201684_003837</name>
</gene>
<reference evidence="2 3" key="1">
    <citation type="submission" date="2019-07" db="EMBL/GenBank/DDBJ databases">
        <title>Genomics analysis of Aphanomyces spp. identifies a new class of oomycete effector associated with host adaptation.</title>
        <authorList>
            <person name="Gaulin E."/>
        </authorList>
    </citation>
    <scope>NUCLEOTIDE SEQUENCE [LARGE SCALE GENOMIC DNA]</scope>
    <source>
        <strain evidence="2 3">ATCC 201684</strain>
    </source>
</reference>
<evidence type="ECO:0000313" key="3">
    <source>
        <dbReference type="Proteomes" id="UP000481153"/>
    </source>
</evidence>
<dbReference type="PANTHER" id="PTHR22930">
    <property type="match status" value="1"/>
</dbReference>
<evidence type="ECO:0000313" key="2">
    <source>
        <dbReference type="EMBL" id="KAF0740796.1"/>
    </source>
</evidence>
<dbReference type="EMBL" id="VJMJ01000043">
    <property type="protein sequence ID" value="KAF0740796.1"/>
    <property type="molecule type" value="Genomic_DNA"/>
</dbReference>
<keyword evidence="3" id="KW-1185">Reference proteome</keyword>
<proteinExistence type="predicted"/>
<evidence type="ECO:0000259" key="1">
    <source>
        <dbReference type="Pfam" id="PF26138"/>
    </source>
</evidence>
<dbReference type="VEuPathDB" id="FungiDB:AeMF1_006631"/>
<comment type="caution">
    <text evidence="2">The sequence shown here is derived from an EMBL/GenBank/DDBJ whole genome shotgun (WGS) entry which is preliminary data.</text>
</comment>
<protein>
    <recommendedName>
        <fullName evidence="1">DUF8040 domain-containing protein</fullName>
    </recommendedName>
</protein>
<dbReference type="AlphaFoldDB" id="A0A6G0XKC9"/>
<dbReference type="Proteomes" id="UP000481153">
    <property type="component" value="Unassembled WGS sequence"/>
</dbReference>
<dbReference type="PANTHER" id="PTHR22930:SF221">
    <property type="entry name" value="NUCLEASE HARBI1"/>
    <property type="match status" value="1"/>
</dbReference>
<accession>A0A6G0XKC9</accession>
<feature type="domain" description="DUF8040" evidence="1">
    <location>
        <begin position="43"/>
        <end position="137"/>
    </location>
</feature>
<organism evidence="2 3">
    <name type="scientific">Aphanomyces euteiches</name>
    <dbReference type="NCBI Taxonomy" id="100861"/>
    <lineage>
        <taxon>Eukaryota</taxon>
        <taxon>Sar</taxon>
        <taxon>Stramenopiles</taxon>
        <taxon>Oomycota</taxon>
        <taxon>Saprolegniomycetes</taxon>
        <taxon>Saprolegniales</taxon>
        <taxon>Verrucalvaceae</taxon>
        <taxon>Aphanomyces</taxon>
    </lineage>
</organism>
<dbReference type="Pfam" id="PF26138">
    <property type="entry name" value="DUF8040"/>
    <property type="match status" value="1"/>
</dbReference>